<protein>
    <submittedName>
        <fullName evidence="7">Lactadherin-like isoform X2</fullName>
    </submittedName>
</protein>
<feature type="signal peptide" evidence="4">
    <location>
        <begin position="1"/>
        <end position="24"/>
    </location>
</feature>
<evidence type="ECO:0000256" key="3">
    <source>
        <dbReference type="SAM" id="MobiDB-lite"/>
    </source>
</evidence>
<reference evidence="7" key="1">
    <citation type="submission" date="2022-08" db="EMBL/GenBank/DDBJ databases">
        <title>Genome sequencing of akame (Lates japonicus).</title>
        <authorList>
            <person name="Hashiguchi Y."/>
            <person name="Takahashi H."/>
        </authorList>
    </citation>
    <scope>NUCLEOTIDE SEQUENCE</scope>
    <source>
        <strain evidence="7">Kochi</strain>
    </source>
</reference>
<dbReference type="FunFam" id="2.10.25.10:FF:000226">
    <property type="entry name" value="EGF-like repeat and discoidin I-like domain-containing protein 3"/>
    <property type="match status" value="1"/>
</dbReference>
<dbReference type="PROSITE" id="PS01186">
    <property type="entry name" value="EGF_2"/>
    <property type="match status" value="2"/>
</dbReference>
<dbReference type="SMART" id="SM00231">
    <property type="entry name" value="FA58C"/>
    <property type="match status" value="2"/>
</dbReference>
<dbReference type="GO" id="GO:0038023">
    <property type="term" value="F:signaling receptor activity"/>
    <property type="evidence" value="ECO:0007669"/>
    <property type="project" value="TreeGrafter"/>
</dbReference>
<dbReference type="PROSITE" id="PS01286">
    <property type="entry name" value="FA58C_2"/>
    <property type="match status" value="1"/>
</dbReference>
<evidence type="ECO:0000256" key="1">
    <source>
        <dbReference type="ARBA" id="ARBA00023157"/>
    </source>
</evidence>
<dbReference type="GO" id="GO:0005886">
    <property type="term" value="C:plasma membrane"/>
    <property type="evidence" value="ECO:0007669"/>
    <property type="project" value="TreeGrafter"/>
</dbReference>
<dbReference type="EMBL" id="BRZM01000047">
    <property type="protein sequence ID" value="GLD61545.1"/>
    <property type="molecule type" value="Genomic_DNA"/>
</dbReference>
<name>A0AAD3RB26_LATJO</name>
<dbReference type="CDD" id="cd00054">
    <property type="entry name" value="EGF_CA"/>
    <property type="match status" value="3"/>
</dbReference>
<evidence type="ECO:0000259" key="6">
    <source>
        <dbReference type="PROSITE" id="PS50026"/>
    </source>
</evidence>
<dbReference type="Pfam" id="PF00754">
    <property type="entry name" value="F5_F8_type_C"/>
    <property type="match status" value="2"/>
</dbReference>
<feature type="domain" description="EGF-like" evidence="6">
    <location>
        <begin position="120"/>
        <end position="156"/>
    </location>
</feature>
<sequence length="550" mass="60328">MKEHTRFFLWLQLFTACLVFGVNGDYCEVNVCSNGGTCVTGAGAPFICICPDGFSGETCNETETGPCNPNPCKNDAICEVTGQSRRGDVFSEYVCKCQPGFDGVHCQNSVQGADLSSKKDVNDCAAQPCENGGTCRDLDGDFKCHCPSPYVGKHCQLRCISLLGMEGGGIAESQISASSVRYSLLGLQRWGPELSRLHNKGLVNAWSAAAHDKNPWIEINMRRKMRFTGIVTQGASRMGTAEFIKAFKVASSLDGKTYTMYRTDGQRKDHVFVGNVDNDGTKTNLFDPPIIAQYIRIVPVVCRKACTLRMELVGCELNGCSEPMGMKSRLVSDRQITASSTFRTWGIEAFTWHPHYARLDKQGKTNAWTAATNNQSEWLQVDLLSPKKITGIITQGAKDFGSIQFVMAFKVAHSDDGQSWTIVTDETTKTDKIFSGNSDNNVHKKNIFEPPFSTLDMSAFCRGSGTSASPCEWSSWAVTSSIARWPGTDGGIEPGNWRHRGWFEQEGSAPENNCYFRSGDASSRDVAARSSERGAALRTVEAAEDEEEMN</sequence>
<feature type="disulfide bond" evidence="2">
    <location>
        <begin position="50"/>
        <end position="59"/>
    </location>
</feature>
<dbReference type="Pfam" id="PF00008">
    <property type="entry name" value="EGF"/>
    <property type="match status" value="3"/>
</dbReference>
<evidence type="ECO:0000313" key="8">
    <source>
        <dbReference type="Proteomes" id="UP001279410"/>
    </source>
</evidence>
<evidence type="ECO:0000313" key="7">
    <source>
        <dbReference type="EMBL" id="GLD61545.1"/>
    </source>
</evidence>
<dbReference type="InterPro" id="IPR018097">
    <property type="entry name" value="EGF_Ca-bd_CS"/>
</dbReference>
<dbReference type="PROSITE" id="PS50026">
    <property type="entry name" value="EGF_3"/>
    <property type="match status" value="3"/>
</dbReference>
<dbReference type="InterPro" id="IPR000152">
    <property type="entry name" value="EGF-type_Asp/Asn_hydroxyl_site"/>
</dbReference>
<feature type="disulfide bond" evidence="2">
    <location>
        <begin position="146"/>
        <end position="155"/>
    </location>
</feature>
<feature type="chain" id="PRO_5042080220" evidence="4">
    <location>
        <begin position="25"/>
        <end position="550"/>
    </location>
</feature>
<evidence type="ECO:0000256" key="4">
    <source>
        <dbReference type="SAM" id="SignalP"/>
    </source>
</evidence>
<gene>
    <name evidence="7" type="ORF">AKAME5_001334300</name>
</gene>
<dbReference type="InterPro" id="IPR008979">
    <property type="entry name" value="Galactose-bd-like_sf"/>
</dbReference>
<feature type="domain" description="EGF-like" evidence="6">
    <location>
        <begin position="63"/>
        <end position="107"/>
    </location>
</feature>
<keyword evidence="2" id="KW-0245">EGF-like domain</keyword>
<dbReference type="PROSITE" id="PS01285">
    <property type="entry name" value="FA58C_1"/>
    <property type="match status" value="2"/>
</dbReference>
<organism evidence="7 8">
    <name type="scientific">Lates japonicus</name>
    <name type="common">Japanese lates</name>
    <dbReference type="NCBI Taxonomy" id="270547"/>
    <lineage>
        <taxon>Eukaryota</taxon>
        <taxon>Metazoa</taxon>
        <taxon>Chordata</taxon>
        <taxon>Craniata</taxon>
        <taxon>Vertebrata</taxon>
        <taxon>Euteleostomi</taxon>
        <taxon>Actinopterygii</taxon>
        <taxon>Neopterygii</taxon>
        <taxon>Teleostei</taxon>
        <taxon>Neoteleostei</taxon>
        <taxon>Acanthomorphata</taxon>
        <taxon>Carangaria</taxon>
        <taxon>Carangaria incertae sedis</taxon>
        <taxon>Centropomidae</taxon>
        <taxon>Lates</taxon>
    </lineage>
</organism>
<dbReference type="InterPro" id="IPR000421">
    <property type="entry name" value="FA58C"/>
</dbReference>
<evidence type="ECO:0000259" key="5">
    <source>
        <dbReference type="PROSITE" id="PS50022"/>
    </source>
</evidence>
<dbReference type="PROSITE" id="PS00022">
    <property type="entry name" value="EGF_1"/>
    <property type="match status" value="3"/>
</dbReference>
<feature type="domain" description="F5/8 type C" evidence="5">
    <location>
        <begin position="159"/>
        <end position="315"/>
    </location>
</feature>
<dbReference type="SUPFAM" id="SSF57196">
    <property type="entry name" value="EGF/Laminin"/>
    <property type="match status" value="3"/>
</dbReference>
<comment type="caution">
    <text evidence="2">Lacks conserved residue(s) required for the propagation of feature annotation.</text>
</comment>
<dbReference type="SUPFAM" id="SSF49785">
    <property type="entry name" value="Galactose-binding domain-like"/>
    <property type="match status" value="2"/>
</dbReference>
<dbReference type="Gene3D" id="2.60.120.260">
    <property type="entry name" value="Galactose-binding domain-like"/>
    <property type="match status" value="2"/>
</dbReference>
<dbReference type="PROSITE" id="PS00010">
    <property type="entry name" value="ASX_HYDROXYL"/>
    <property type="match status" value="1"/>
</dbReference>
<dbReference type="PROSITE" id="PS51257">
    <property type="entry name" value="PROKAR_LIPOPROTEIN"/>
    <property type="match status" value="1"/>
</dbReference>
<dbReference type="SMART" id="SM00179">
    <property type="entry name" value="EGF_CA"/>
    <property type="match status" value="2"/>
</dbReference>
<feature type="region of interest" description="Disordered" evidence="3">
    <location>
        <begin position="526"/>
        <end position="550"/>
    </location>
</feature>
<dbReference type="FunFam" id="2.60.120.260:FF:000002">
    <property type="entry name" value="Coagulation factor VIII"/>
    <property type="match status" value="2"/>
</dbReference>
<feature type="disulfide bond" evidence="2">
    <location>
        <begin position="97"/>
        <end position="106"/>
    </location>
</feature>
<dbReference type="Gene3D" id="2.10.25.10">
    <property type="entry name" value="Laminin"/>
    <property type="match status" value="3"/>
</dbReference>
<evidence type="ECO:0000256" key="2">
    <source>
        <dbReference type="PROSITE-ProRule" id="PRU00076"/>
    </source>
</evidence>
<dbReference type="InterPro" id="IPR000742">
    <property type="entry name" value="EGF"/>
</dbReference>
<dbReference type="InterPro" id="IPR050633">
    <property type="entry name" value="Neuropilin_MCO_CoagFactor"/>
</dbReference>
<dbReference type="SMART" id="SM00181">
    <property type="entry name" value="EGF"/>
    <property type="match status" value="3"/>
</dbReference>
<keyword evidence="1 2" id="KW-1015">Disulfide bond</keyword>
<dbReference type="PROSITE" id="PS50022">
    <property type="entry name" value="FA58C_3"/>
    <property type="match status" value="2"/>
</dbReference>
<dbReference type="GO" id="GO:0005509">
    <property type="term" value="F:calcium ion binding"/>
    <property type="evidence" value="ECO:0007669"/>
    <property type="project" value="InterPro"/>
</dbReference>
<feature type="domain" description="EGF-like" evidence="6">
    <location>
        <begin position="23"/>
        <end position="60"/>
    </location>
</feature>
<dbReference type="PANTHER" id="PTHR46806:SF11">
    <property type="entry name" value="MILK FAT GLOBULE EGF AND FACTOR V_VIII DOMAIN CONTAINING"/>
    <property type="match status" value="1"/>
</dbReference>
<dbReference type="PROSITE" id="PS01187">
    <property type="entry name" value="EGF_CA"/>
    <property type="match status" value="1"/>
</dbReference>
<dbReference type="CDD" id="cd00057">
    <property type="entry name" value="FA58C"/>
    <property type="match status" value="2"/>
</dbReference>
<accession>A0AAD3RB26</accession>
<dbReference type="Proteomes" id="UP001279410">
    <property type="component" value="Unassembled WGS sequence"/>
</dbReference>
<dbReference type="AlphaFoldDB" id="A0AAD3RB26"/>
<keyword evidence="8" id="KW-1185">Reference proteome</keyword>
<dbReference type="InterPro" id="IPR001881">
    <property type="entry name" value="EGF-like_Ca-bd_dom"/>
</dbReference>
<dbReference type="PANTHER" id="PTHR46806">
    <property type="entry name" value="F5/8 TYPE C DOMAIN-CONTAINING PROTEIN"/>
    <property type="match status" value="1"/>
</dbReference>
<keyword evidence="4" id="KW-0732">Signal</keyword>
<comment type="caution">
    <text evidence="7">The sequence shown here is derived from an EMBL/GenBank/DDBJ whole genome shotgun (WGS) entry which is preliminary data.</text>
</comment>
<feature type="domain" description="F5/8 type C" evidence="5">
    <location>
        <begin position="320"/>
        <end position="451"/>
    </location>
</feature>
<proteinExistence type="predicted"/>